<evidence type="ECO:0000313" key="3">
    <source>
        <dbReference type="Proteomes" id="UP001378188"/>
    </source>
</evidence>
<dbReference type="InterPro" id="IPR036152">
    <property type="entry name" value="Asp/glu_Ase-like_sf"/>
</dbReference>
<dbReference type="SUPFAM" id="SSF53774">
    <property type="entry name" value="Glutaminase/Asparaginase"/>
    <property type="match status" value="1"/>
</dbReference>
<comment type="caution">
    <text evidence="2">The sequence shown here is derived from an EMBL/GenBank/DDBJ whole genome shotgun (WGS) entry which is preliminary data.</text>
</comment>
<dbReference type="PANTHER" id="PTHR11707">
    <property type="entry name" value="L-ASPARAGINASE"/>
    <property type="match status" value="1"/>
</dbReference>
<accession>A0AAW9RRT8</accession>
<feature type="domain" description="Asparaginase/glutaminase C-terminal" evidence="1">
    <location>
        <begin position="1"/>
        <end position="98"/>
    </location>
</feature>
<keyword evidence="3" id="KW-1185">Reference proteome</keyword>
<dbReference type="InterPro" id="IPR006034">
    <property type="entry name" value="Asparaginase/glutaminase-like"/>
</dbReference>
<dbReference type="InterPro" id="IPR040919">
    <property type="entry name" value="Asparaginase_C"/>
</dbReference>
<evidence type="ECO:0000313" key="2">
    <source>
        <dbReference type="EMBL" id="MEJ8571620.1"/>
    </source>
</evidence>
<dbReference type="GO" id="GO:0004067">
    <property type="term" value="F:asparaginase activity"/>
    <property type="evidence" value="ECO:0007669"/>
    <property type="project" value="UniProtKB-UniRule"/>
</dbReference>
<dbReference type="PIRSF" id="PIRSF500176">
    <property type="entry name" value="L_ASNase"/>
    <property type="match status" value="1"/>
</dbReference>
<dbReference type="PROSITE" id="PS51732">
    <property type="entry name" value="ASN_GLN_ASE_3"/>
    <property type="match status" value="1"/>
</dbReference>
<dbReference type="Gene3D" id="3.40.50.40">
    <property type="match status" value="1"/>
</dbReference>
<dbReference type="Proteomes" id="UP001378188">
    <property type="component" value="Unassembled WGS sequence"/>
</dbReference>
<evidence type="ECO:0000259" key="1">
    <source>
        <dbReference type="Pfam" id="PF17763"/>
    </source>
</evidence>
<dbReference type="EMBL" id="JAZHOF010000003">
    <property type="protein sequence ID" value="MEJ8571620.1"/>
    <property type="molecule type" value="Genomic_DNA"/>
</dbReference>
<dbReference type="Pfam" id="PF17763">
    <property type="entry name" value="Asparaginase_C"/>
    <property type="match status" value="1"/>
</dbReference>
<dbReference type="PIRSF" id="PIRSF001220">
    <property type="entry name" value="L-ASNase_gatD"/>
    <property type="match status" value="1"/>
</dbReference>
<dbReference type="InterPro" id="IPR027473">
    <property type="entry name" value="L-asparaginase_C"/>
</dbReference>
<organism evidence="2 3">
    <name type="scientific">Microbaculum marinum</name>
    <dbReference type="NCBI Taxonomy" id="1764581"/>
    <lineage>
        <taxon>Bacteria</taxon>
        <taxon>Pseudomonadati</taxon>
        <taxon>Pseudomonadota</taxon>
        <taxon>Alphaproteobacteria</taxon>
        <taxon>Hyphomicrobiales</taxon>
        <taxon>Tepidamorphaceae</taxon>
        <taxon>Microbaculum</taxon>
    </lineage>
</organism>
<dbReference type="RefSeq" id="WP_340329317.1">
    <property type="nucleotide sequence ID" value="NZ_JAZHOF010000003.1"/>
</dbReference>
<dbReference type="AlphaFoldDB" id="A0AAW9RRT8"/>
<dbReference type="PANTHER" id="PTHR11707:SF28">
    <property type="entry name" value="60 KDA LYSOPHOSPHOLIPASE"/>
    <property type="match status" value="1"/>
</dbReference>
<name>A0AAW9RRT8_9HYPH</name>
<gene>
    <name evidence="2" type="ORF">V3328_09065</name>
</gene>
<reference evidence="2 3" key="1">
    <citation type="submission" date="2024-02" db="EMBL/GenBank/DDBJ databases">
        <title>Genome analysis and characterization of Microbaculum marinisediminis sp. nov., isolated from marine sediment.</title>
        <authorList>
            <person name="Du Z.-J."/>
            <person name="Ye Y.-Q."/>
            <person name="Zhang Z.-R."/>
            <person name="Yuan S.-M."/>
            <person name="Zhang X.-Y."/>
        </authorList>
    </citation>
    <scope>NUCLEOTIDE SEQUENCE [LARGE SCALE GENOMIC DNA]</scope>
    <source>
        <strain evidence="2 3">SDUM1044001</strain>
    </source>
</reference>
<sequence>MLKLFPGFDPQLLYAAAEIYLDGMVLELYGSGNGPAANDEFTATLRHLSQNGSPMVGISQCLYGLLEPGAYVSGGRLLANGLIAGLDLTPEAALTKLLFPRLFSTPGAELADAMQTPVTREMTSRNAWSSPLT</sequence>
<protein>
    <recommendedName>
        <fullName evidence="1">Asparaginase/glutaminase C-terminal domain-containing protein</fullName>
    </recommendedName>
</protein>
<proteinExistence type="predicted"/>